<dbReference type="Proteomes" id="UP001165079">
    <property type="component" value="Unassembled WGS sequence"/>
</dbReference>
<sequence>MDRFSRTLLAASAESGLATITLSRHVPSLRRNIRSDDEVLMLTPCLRAGGGFPGEFLLMLSKRRLVMTRQSKLLNRVRLSVDAPLSELTDVKWSTDPSAGIEVAFTYAEERHRFWIKALHNRHAWRLEAALARTFRRPLQSIAEAALALRNWDFPIIGLPRSRRRPTGGES</sequence>
<gene>
    <name evidence="1" type="ORF">Afil01_53070</name>
</gene>
<evidence type="ECO:0000313" key="1">
    <source>
        <dbReference type="EMBL" id="GLZ80500.1"/>
    </source>
</evidence>
<keyword evidence="2" id="KW-1185">Reference proteome</keyword>
<dbReference type="AlphaFoldDB" id="A0A9W6SPA2"/>
<dbReference type="RefSeq" id="WP_285665688.1">
    <property type="nucleotide sequence ID" value="NZ_BSTX01000004.1"/>
</dbReference>
<protein>
    <submittedName>
        <fullName evidence="1">Uncharacterized protein</fullName>
    </submittedName>
</protein>
<accession>A0A9W6SPA2</accession>
<name>A0A9W6SPA2_9ACTN</name>
<dbReference type="EMBL" id="BSTX01000004">
    <property type="protein sequence ID" value="GLZ80500.1"/>
    <property type="molecule type" value="Genomic_DNA"/>
</dbReference>
<comment type="caution">
    <text evidence="1">The sequence shown here is derived from an EMBL/GenBank/DDBJ whole genome shotgun (WGS) entry which is preliminary data.</text>
</comment>
<evidence type="ECO:0000313" key="2">
    <source>
        <dbReference type="Proteomes" id="UP001165079"/>
    </source>
</evidence>
<organism evidence="1 2">
    <name type="scientific">Actinorhabdospora filicis</name>
    <dbReference type="NCBI Taxonomy" id="1785913"/>
    <lineage>
        <taxon>Bacteria</taxon>
        <taxon>Bacillati</taxon>
        <taxon>Actinomycetota</taxon>
        <taxon>Actinomycetes</taxon>
        <taxon>Micromonosporales</taxon>
        <taxon>Micromonosporaceae</taxon>
        <taxon>Actinorhabdospora</taxon>
    </lineage>
</organism>
<proteinExistence type="predicted"/>
<reference evidence="1" key="1">
    <citation type="submission" date="2023-03" db="EMBL/GenBank/DDBJ databases">
        <title>Actinorhabdospora filicis NBRC 111898.</title>
        <authorList>
            <person name="Ichikawa N."/>
            <person name="Sato H."/>
            <person name="Tonouchi N."/>
        </authorList>
    </citation>
    <scope>NUCLEOTIDE SEQUENCE</scope>
    <source>
        <strain evidence="1">NBRC 111898</strain>
    </source>
</reference>